<dbReference type="SMART" id="SM00028">
    <property type="entry name" value="TPR"/>
    <property type="match status" value="4"/>
</dbReference>
<evidence type="ECO:0000256" key="1">
    <source>
        <dbReference type="ARBA" id="ARBA00000085"/>
    </source>
</evidence>
<dbReference type="PRINTS" id="PR00344">
    <property type="entry name" value="BCTRLSENSOR"/>
</dbReference>
<dbReference type="CDD" id="cd00075">
    <property type="entry name" value="HATPase"/>
    <property type="match status" value="1"/>
</dbReference>
<dbReference type="InterPro" id="IPR004358">
    <property type="entry name" value="Sig_transdc_His_kin-like_C"/>
</dbReference>
<organism evidence="10 11">
    <name type="scientific">Algoriphagus faecimaris</name>
    <dbReference type="NCBI Taxonomy" id="686796"/>
    <lineage>
        <taxon>Bacteria</taxon>
        <taxon>Pseudomonadati</taxon>
        <taxon>Bacteroidota</taxon>
        <taxon>Cytophagia</taxon>
        <taxon>Cytophagales</taxon>
        <taxon>Cyclobacteriaceae</taxon>
        <taxon>Algoriphagus</taxon>
    </lineage>
</organism>
<keyword evidence="11" id="KW-1185">Reference proteome</keyword>
<protein>
    <recommendedName>
        <fullName evidence="2">histidine kinase</fullName>
        <ecNumber evidence="2">2.7.13.3</ecNumber>
    </recommendedName>
</protein>
<sequence length="644" mass="72258">MLKLHAVFVLFFFQGLSLVDSLKKEVLLTQDSSQKADLYYALSRANYAADQEMAIAYADSAIALSEILNLPKIKANSLNIKGVSQLIQSNFEAAMATHLEALSLREELQDTVGLLESQLNIGNILYRTGNANEAAQRYRKALYFAQVSGNQRGQGLLYNNLGSYFRDLWQETDDKSDLDSANFYLQQSLKIKTDLNDLGGAINTLNQLAELARKEGDLRLAENYLNRALEVSEGTQDKELQISLLTELAEFSKEKGEFRKGVNYAESAFQIAEEMESTFLISATAGLLASAYEAVGDYRNAFIFSERKIAADQVLNVEKNKRASEDLLIKYESEKKELENQRLQEQQKFLDLSIRRKNEILIGFGVLLLVLVAGWVYQKKKNEELDLAHRETKEILAQLKVQNEKIELQAKELELANLALKESNRIRERLFSVVSHDLKSPLASLQGCLNIFENDLITEKEFRELLPRISSQTEVVGRLLENLLEWSSAQLEFNRIEFSPVKVKDLASESLNFYAQNIKTKNLQVFNDIPDDLQLILDRERLNFIIRNLISNAIKFTPKGGEIRISYSPEGKGKIMVSDSGLGMNSGQLQALFSGRVASGKGTQGEKGAGVGLMLCKEFTESIGAQLQVDSQENKGSTFSIAFT</sequence>
<dbReference type="InterPro" id="IPR011990">
    <property type="entry name" value="TPR-like_helical_dom_sf"/>
</dbReference>
<evidence type="ECO:0000256" key="8">
    <source>
        <dbReference type="SAM" id="Phobius"/>
    </source>
</evidence>
<dbReference type="AlphaFoldDB" id="A0A1G6SJH5"/>
<dbReference type="InterPro" id="IPR036890">
    <property type="entry name" value="HATPase_C_sf"/>
</dbReference>
<feature type="coiled-coil region" evidence="7">
    <location>
        <begin position="382"/>
        <end position="423"/>
    </location>
</feature>
<feature type="transmembrane region" description="Helical" evidence="8">
    <location>
        <begin position="360"/>
        <end position="377"/>
    </location>
</feature>
<dbReference type="Gene3D" id="1.25.40.10">
    <property type="entry name" value="Tetratricopeptide repeat domain"/>
    <property type="match status" value="1"/>
</dbReference>
<keyword evidence="8" id="KW-0472">Membrane</keyword>
<keyword evidence="5 10" id="KW-0418">Kinase</keyword>
<dbReference type="GO" id="GO:0000155">
    <property type="term" value="F:phosphorelay sensor kinase activity"/>
    <property type="evidence" value="ECO:0007669"/>
    <property type="project" value="InterPro"/>
</dbReference>
<keyword evidence="8" id="KW-0812">Transmembrane</keyword>
<dbReference type="PANTHER" id="PTHR43711:SF1">
    <property type="entry name" value="HISTIDINE KINASE 1"/>
    <property type="match status" value="1"/>
</dbReference>
<keyword evidence="8" id="KW-1133">Transmembrane helix</keyword>
<dbReference type="InterPro" id="IPR036097">
    <property type="entry name" value="HisK_dim/P_sf"/>
</dbReference>
<dbReference type="InterPro" id="IPR019734">
    <property type="entry name" value="TPR_rpt"/>
</dbReference>
<evidence type="ECO:0000256" key="6">
    <source>
        <dbReference type="ARBA" id="ARBA00023012"/>
    </source>
</evidence>
<dbReference type="SMART" id="SM00387">
    <property type="entry name" value="HATPase_c"/>
    <property type="match status" value="1"/>
</dbReference>
<dbReference type="EMBL" id="FNAC01000017">
    <property type="protein sequence ID" value="SDD16943.1"/>
    <property type="molecule type" value="Genomic_DNA"/>
</dbReference>
<name>A0A1G6SJH5_9BACT</name>
<dbReference type="SUPFAM" id="SSF48452">
    <property type="entry name" value="TPR-like"/>
    <property type="match status" value="1"/>
</dbReference>
<dbReference type="InterPro" id="IPR005467">
    <property type="entry name" value="His_kinase_dom"/>
</dbReference>
<dbReference type="OrthoDB" id="1269247at2"/>
<gene>
    <name evidence="10" type="ORF">SAMN04488104_101750</name>
</gene>
<dbReference type="STRING" id="686796.SAMN04488104_101750"/>
<evidence type="ECO:0000259" key="9">
    <source>
        <dbReference type="PROSITE" id="PS50109"/>
    </source>
</evidence>
<feature type="domain" description="Histidine kinase" evidence="9">
    <location>
        <begin position="433"/>
        <end position="644"/>
    </location>
</feature>
<dbReference type="PANTHER" id="PTHR43711">
    <property type="entry name" value="TWO-COMPONENT HISTIDINE KINASE"/>
    <property type="match status" value="1"/>
</dbReference>
<dbReference type="SUPFAM" id="SSF47384">
    <property type="entry name" value="Homodimeric domain of signal transducing histidine kinase"/>
    <property type="match status" value="1"/>
</dbReference>
<dbReference type="SUPFAM" id="SSF55874">
    <property type="entry name" value="ATPase domain of HSP90 chaperone/DNA topoisomerase II/histidine kinase"/>
    <property type="match status" value="1"/>
</dbReference>
<evidence type="ECO:0000256" key="2">
    <source>
        <dbReference type="ARBA" id="ARBA00012438"/>
    </source>
</evidence>
<dbReference type="InterPro" id="IPR003661">
    <property type="entry name" value="HisK_dim/P_dom"/>
</dbReference>
<dbReference type="SMART" id="SM00388">
    <property type="entry name" value="HisKA"/>
    <property type="match status" value="1"/>
</dbReference>
<keyword evidence="7" id="KW-0175">Coiled coil</keyword>
<evidence type="ECO:0000313" key="11">
    <source>
        <dbReference type="Proteomes" id="UP000199060"/>
    </source>
</evidence>
<evidence type="ECO:0000256" key="7">
    <source>
        <dbReference type="SAM" id="Coils"/>
    </source>
</evidence>
<dbReference type="Pfam" id="PF00512">
    <property type="entry name" value="HisKA"/>
    <property type="match status" value="1"/>
</dbReference>
<proteinExistence type="predicted"/>
<dbReference type="Gene3D" id="3.30.565.10">
    <property type="entry name" value="Histidine kinase-like ATPase, C-terminal domain"/>
    <property type="match status" value="1"/>
</dbReference>
<dbReference type="EC" id="2.7.13.3" evidence="2"/>
<evidence type="ECO:0000256" key="5">
    <source>
        <dbReference type="ARBA" id="ARBA00022777"/>
    </source>
</evidence>
<dbReference type="InterPro" id="IPR003594">
    <property type="entry name" value="HATPase_dom"/>
</dbReference>
<keyword evidence="4" id="KW-0808">Transferase</keyword>
<comment type="catalytic activity">
    <reaction evidence="1">
        <text>ATP + protein L-histidine = ADP + protein N-phospho-L-histidine.</text>
        <dbReference type="EC" id="2.7.13.3"/>
    </reaction>
</comment>
<keyword evidence="3" id="KW-0597">Phosphoprotein</keyword>
<dbReference type="Gene3D" id="1.10.287.130">
    <property type="match status" value="1"/>
</dbReference>
<dbReference type="Proteomes" id="UP000199060">
    <property type="component" value="Unassembled WGS sequence"/>
</dbReference>
<dbReference type="Pfam" id="PF02518">
    <property type="entry name" value="HATPase_c"/>
    <property type="match status" value="1"/>
</dbReference>
<dbReference type="PROSITE" id="PS50109">
    <property type="entry name" value="HIS_KIN"/>
    <property type="match status" value="1"/>
</dbReference>
<evidence type="ECO:0000256" key="4">
    <source>
        <dbReference type="ARBA" id="ARBA00022679"/>
    </source>
</evidence>
<evidence type="ECO:0000256" key="3">
    <source>
        <dbReference type="ARBA" id="ARBA00022553"/>
    </source>
</evidence>
<keyword evidence="6" id="KW-0902">Two-component regulatory system</keyword>
<dbReference type="CDD" id="cd00082">
    <property type="entry name" value="HisKA"/>
    <property type="match status" value="1"/>
</dbReference>
<feature type="coiled-coil region" evidence="7">
    <location>
        <begin position="321"/>
        <end position="348"/>
    </location>
</feature>
<reference evidence="11" key="1">
    <citation type="submission" date="2016-10" db="EMBL/GenBank/DDBJ databases">
        <authorList>
            <person name="Varghese N."/>
            <person name="Submissions S."/>
        </authorList>
    </citation>
    <scope>NUCLEOTIDE SEQUENCE [LARGE SCALE GENOMIC DNA]</scope>
    <source>
        <strain evidence="11">DSM 23095</strain>
    </source>
</reference>
<evidence type="ECO:0000313" key="10">
    <source>
        <dbReference type="EMBL" id="SDD16943.1"/>
    </source>
</evidence>
<dbReference type="InterPro" id="IPR050736">
    <property type="entry name" value="Sensor_HK_Regulatory"/>
</dbReference>
<accession>A0A1G6SJH5</accession>